<sequence length="121" mass="13349">MKPGPFLPFVLAMLLAPPVSAARPNDFPTQERVLYVQECMQQHPGDGYEMISKCSCALDAVASEIGYDEYTTLHTATLAQRIAGERGAVLRDNTAVGKEVRRLREIQARANKHCFIDATAK</sequence>
<feature type="chain" id="PRO_5045692731" evidence="1">
    <location>
        <begin position="22"/>
        <end position="121"/>
    </location>
</feature>
<evidence type="ECO:0000313" key="3">
    <source>
        <dbReference type="Proteomes" id="UP001595974"/>
    </source>
</evidence>
<evidence type="ECO:0000256" key="1">
    <source>
        <dbReference type="SAM" id="SignalP"/>
    </source>
</evidence>
<dbReference type="Proteomes" id="UP001595974">
    <property type="component" value="Unassembled WGS sequence"/>
</dbReference>
<feature type="signal peptide" evidence="1">
    <location>
        <begin position="1"/>
        <end position="21"/>
    </location>
</feature>
<name>A0ABW1ALM7_9RHOO</name>
<gene>
    <name evidence="2" type="ORF">ACFPTN_01590</name>
</gene>
<organism evidence="2 3">
    <name type="scientific">Thauera sinica</name>
    <dbReference type="NCBI Taxonomy" id="2665146"/>
    <lineage>
        <taxon>Bacteria</taxon>
        <taxon>Pseudomonadati</taxon>
        <taxon>Pseudomonadota</taxon>
        <taxon>Betaproteobacteria</taxon>
        <taxon>Rhodocyclales</taxon>
        <taxon>Zoogloeaceae</taxon>
        <taxon>Thauera</taxon>
    </lineage>
</organism>
<dbReference type="EMBL" id="JBHSOG010000007">
    <property type="protein sequence ID" value="MFC5768057.1"/>
    <property type="molecule type" value="Genomic_DNA"/>
</dbReference>
<keyword evidence="1" id="KW-0732">Signal</keyword>
<accession>A0ABW1ALM7</accession>
<proteinExistence type="predicted"/>
<comment type="caution">
    <text evidence="2">The sequence shown here is derived from an EMBL/GenBank/DDBJ whole genome shotgun (WGS) entry which is preliminary data.</text>
</comment>
<keyword evidence="3" id="KW-1185">Reference proteome</keyword>
<reference evidence="3" key="1">
    <citation type="journal article" date="2019" name="Int. J. Syst. Evol. Microbiol.">
        <title>The Global Catalogue of Microorganisms (GCM) 10K type strain sequencing project: providing services to taxonomists for standard genome sequencing and annotation.</title>
        <authorList>
            <consortium name="The Broad Institute Genomics Platform"/>
            <consortium name="The Broad Institute Genome Sequencing Center for Infectious Disease"/>
            <person name="Wu L."/>
            <person name="Ma J."/>
        </authorList>
    </citation>
    <scope>NUCLEOTIDE SEQUENCE [LARGE SCALE GENOMIC DNA]</scope>
    <source>
        <strain evidence="3">SHR3</strain>
    </source>
</reference>
<dbReference type="RefSeq" id="WP_198363121.1">
    <property type="nucleotide sequence ID" value="NZ_JBHSOG010000007.1"/>
</dbReference>
<evidence type="ECO:0000313" key="2">
    <source>
        <dbReference type="EMBL" id="MFC5768057.1"/>
    </source>
</evidence>
<protein>
    <submittedName>
        <fullName evidence="2">Uncharacterized protein</fullName>
    </submittedName>
</protein>